<dbReference type="InterPro" id="IPR021533">
    <property type="entry name" value="PepSY-like"/>
</dbReference>
<dbReference type="EMBL" id="AJWZ01011545">
    <property type="protein sequence ID" value="EKC44813.1"/>
    <property type="molecule type" value="Genomic_DNA"/>
</dbReference>
<protein>
    <submittedName>
        <fullName evidence="2">Lipoprotein</fullName>
    </submittedName>
</protein>
<feature type="domain" description="Putative beta-lactamase-inhibitor-like PepSY-like" evidence="1">
    <location>
        <begin position="71"/>
        <end position="158"/>
    </location>
</feature>
<dbReference type="AlphaFoldDB" id="K1RH31"/>
<sequence length="176" mass="19381">MKNWMRNLLVAAAAFLAAGCERSDGERGSGGEVSPQVLAAFAERYPGAQNVSWSMKGDYAVADFYWTGTRAALSTNCSAWFGNADGRWTMTETEIRFEALPQAVREAFAASEYASWRVDDRVDVLYRAGDVEPEIYVIEVEQGGREMDLYYSPDGVLVKSVADADPDCDYGDFIPA</sequence>
<feature type="non-terminal residue" evidence="2">
    <location>
        <position position="176"/>
    </location>
</feature>
<keyword evidence="2" id="KW-0449">Lipoprotein</keyword>
<reference evidence="2" key="1">
    <citation type="journal article" date="2013" name="Environ. Microbiol.">
        <title>Microbiota from the distal guts of lean and obese adolescents exhibit partial functional redundancy besides clear differences in community structure.</title>
        <authorList>
            <person name="Ferrer M."/>
            <person name="Ruiz A."/>
            <person name="Lanza F."/>
            <person name="Haange S.B."/>
            <person name="Oberbach A."/>
            <person name="Till H."/>
            <person name="Bargiela R."/>
            <person name="Campoy C."/>
            <person name="Segura M.T."/>
            <person name="Richter M."/>
            <person name="von Bergen M."/>
            <person name="Seifert J."/>
            <person name="Suarez A."/>
        </authorList>
    </citation>
    <scope>NUCLEOTIDE SEQUENCE</scope>
</reference>
<evidence type="ECO:0000259" key="1">
    <source>
        <dbReference type="Pfam" id="PF11396"/>
    </source>
</evidence>
<comment type="caution">
    <text evidence="2">The sequence shown here is derived from an EMBL/GenBank/DDBJ whole genome shotgun (WGS) entry which is preliminary data.</text>
</comment>
<dbReference type="Gene3D" id="3.10.450.360">
    <property type="match status" value="1"/>
</dbReference>
<organism evidence="2">
    <name type="scientific">human gut metagenome</name>
    <dbReference type="NCBI Taxonomy" id="408170"/>
    <lineage>
        <taxon>unclassified sequences</taxon>
        <taxon>metagenomes</taxon>
        <taxon>organismal metagenomes</taxon>
    </lineage>
</organism>
<accession>K1RH31</accession>
<dbReference type="PROSITE" id="PS51257">
    <property type="entry name" value="PROKAR_LIPOPROTEIN"/>
    <property type="match status" value="1"/>
</dbReference>
<dbReference type="SUPFAM" id="SSF160574">
    <property type="entry name" value="BT0923-like"/>
    <property type="match status" value="1"/>
</dbReference>
<gene>
    <name evidence="2" type="ORF">OBE_17277</name>
</gene>
<proteinExistence type="predicted"/>
<name>K1RH31_9ZZZZ</name>
<dbReference type="Pfam" id="PF11396">
    <property type="entry name" value="PepSY_like"/>
    <property type="match status" value="1"/>
</dbReference>
<evidence type="ECO:0000313" key="2">
    <source>
        <dbReference type="EMBL" id="EKC44813.1"/>
    </source>
</evidence>